<name>A0A1M7NJK1_XYLRU</name>
<protein>
    <submittedName>
        <fullName evidence="1">Uncharacterized protein</fullName>
    </submittedName>
</protein>
<gene>
    <name evidence="1" type="ORF">SAMN04488494_0077</name>
</gene>
<evidence type="ECO:0000313" key="1">
    <source>
        <dbReference type="EMBL" id="SHN04052.1"/>
    </source>
</evidence>
<sequence length="176" mass="20711">MEKFEEQLRNDLHQFLQSLNEVDERLPECPDVEDKWKEIAKAYIPDGIREFQAYPSASLGWMMYIGLAVAKMWDTEWEIYSKVEDLYAYMRDKRGYDAMDEYIREEVLLLQGDDYSALEKLTGECAQRVYNALMHQHLEPGTKEAFNGYVSCLHQLYLMGAAVQLKRMGYHMTKVQ</sequence>
<dbReference type="OrthoDB" id="1028249at2"/>
<evidence type="ECO:0000313" key="2">
    <source>
        <dbReference type="Proteomes" id="UP000184280"/>
    </source>
</evidence>
<organism evidence="1 2">
    <name type="scientific">Xylanibacter ruminicola</name>
    <name type="common">Prevotella ruminicola</name>
    <dbReference type="NCBI Taxonomy" id="839"/>
    <lineage>
        <taxon>Bacteria</taxon>
        <taxon>Pseudomonadati</taxon>
        <taxon>Bacteroidota</taxon>
        <taxon>Bacteroidia</taxon>
        <taxon>Bacteroidales</taxon>
        <taxon>Prevotellaceae</taxon>
        <taxon>Xylanibacter</taxon>
    </lineage>
</organism>
<dbReference type="Proteomes" id="UP000184280">
    <property type="component" value="Unassembled WGS sequence"/>
</dbReference>
<proteinExistence type="predicted"/>
<accession>A0A1M7NJK1</accession>
<dbReference type="RefSeq" id="WP_073047931.1">
    <property type="nucleotide sequence ID" value="NZ_FOLF01000011.1"/>
</dbReference>
<reference evidence="1 2" key="1">
    <citation type="submission" date="2016-11" db="EMBL/GenBank/DDBJ databases">
        <authorList>
            <person name="Jaros S."/>
            <person name="Januszkiewicz K."/>
            <person name="Wedrychowicz H."/>
        </authorList>
    </citation>
    <scope>NUCLEOTIDE SEQUENCE [LARGE SCALE GENOMIC DNA]</scope>
    <source>
        <strain evidence="1 2">BPI-34</strain>
    </source>
</reference>
<dbReference type="EMBL" id="FRCJ01000010">
    <property type="protein sequence ID" value="SHN04052.1"/>
    <property type="molecule type" value="Genomic_DNA"/>
</dbReference>
<dbReference type="AlphaFoldDB" id="A0A1M7NJK1"/>